<dbReference type="InterPro" id="IPR027417">
    <property type="entry name" value="P-loop_NTPase"/>
</dbReference>
<dbReference type="InterPro" id="IPR003593">
    <property type="entry name" value="AAA+_ATPase"/>
</dbReference>
<dbReference type="Gene3D" id="3.40.50.300">
    <property type="entry name" value="P-loop containing nucleotide triphosphate hydrolases"/>
    <property type="match status" value="2"/>
</dbReference>
<dbReference type="Pfam" id="PF17862">
    <property type="entry name" value="AAA_lid_3"/>
    <property type="match status" value="2"/>
</dbReference>
<organism evidence="6 7">
    <name type="scientific">Plantactinospora sonchi</name>
    <dbReference type="NCBI Taxonomy" id="1544735"/>
    <lineage>
        <taxon>Bacteria</taxon>
        <taxon>Bacillati</taxon>
        <taxon>Actinomycetota</taxon>
        <taxon>Actinomycetes</taxon>
        <taxon>Micromonosporales</taxon>
        <taxon>Micromonosporaceae</taxon>
        <taxon>Plantactinospora</taxon>
    </lineage>
</organism>
<evidence type="ECO:0000256" key="1">
    <source>
        <dbReference type="ARBA" id="ARBA00022741"/>
    </source>
</evidence>
<keyword evidence="1 3" id="KW-0547">Nucleotide-binding</keyword>
<feature type="domain" description="AAA+ ATPase" evidence="4">
    <location>
        <begin position="293"/>
        <end position="422"/>
    </location>
</feature>
<dbReference type="SUPFAM" id="SSF50692">
    <property type="entry name" value="ADC-like"/>
    <property type="match status" value="1"/>
</dbReference>
<sequence>MTGPDLTLTASLRPAALDARRGIVRLHPEVLTALGLHPGDPVRLTGRRVTAGIVARAEPTASRALLYADDLVLGNLGVRDGSQVVVVPVPVVAARRVLLTGPPEIAAVVSPEMLRLALLGKVVTTGDDVSLLPQDVLPDAAVRTLVEAARRSLANTVGYAWTSTLLTVTGAEPAPEGTTDAGEPASVLVTMDTVVGWRDGHVTHGHGPTELRAVTGGERAGGGRLALGAGPELTTAGPGPTTAGPGATVSVDGSAAPALDDLPGLRAQAEELTELLDLGFHHREVLGRLGTTVSLGVLLTGPAGSGKSALVRAVAHAVDARVVALWAPEVAALTNDAAARRLREALASVRDDQPAVLLVSDVDALVPREAPGPVGTVFRQLLGAAVRAGTAVVCTTSRPESVDPSLRAPDLLSVEIAVPLPDAALRREQLTVLTRGMPLAEDVRLDEVAARTPGFVAADLAALAREAGVRAALRQKEAESPTVAMADFTAALEVVRPTSMAESSVLELAGVTLDDVGDMAEVKEVLTESVLWPLNYPDTFARLGVQPPRGVLLYGPPGCGKTFLVSALAGTGRANVLSVKGAELLSKWVGESERAVRELFRRAREAAPTLVFLDEVDALAPVRGQATDGGTTDRVVAALLTELDGVETLRNVVVVGATNRPDLVDPALLRPGRLERLVYVPPPDGAARAEILRAASRSVPLADEVDLAALGGDLDGFSAADCAALVREAALAAMRESLEATTVRAEHVAAARGRVRPSLDPAQVAWLAAYAAQR</sequence>
<dbReference type="InterPro" id="IPR003960">
    <property type="entry name" value="ATPase_AAA_CS"/>
</dbReference>
<dbReference type="Gene3D" id="2.40.40.20">
    <property type="match status" value="1"/>
</dbReference>
<proteinExistence type="inferred from homology"/>
<dbReference type="RefSeq" id="WP_331214324.1">
    <property type="nucleotide sequence ID" value="NZ_JAZGQK010000009.1"/>
</dbReference>
<dbReference type="PANTHER" id="PTHR23077">
    <property type="entry name" value="AAA-FAMILY ATPASE"/>
    <property type="match status" value="1"/>
</dbReference>
<evidence type="ECO:0000259" key="4">
    <source>
        <dbReference type="SMART" id="SM00382"/>
    </source>
</evidence>
<evidence type="ECO:0000313" key="6">
    <source>
        <dbReference type="EMBL" id="MEE6259193.1"/>
    </source>
</evidence>
<dbReference type="InterPro" id="IPR003959">
    <property type="entry name" value="ATPase_AAA_core"/>
</dbReference>
<dbReference type="Pfam" id="PF00004">
    <property type="entry name" value="AAA"/>
    <property type="match status" value="2"/>
</dbReference>
<keyword evidence="7" id="KW-1185">Reference proteome</keyword>
<comment type="similarity">
    <text evidence="3">Belongs to the AAA ATPase family.</text>
</comment>
<dbReference type="Gene3D" id="1.10.8.60">
    <property type="match status" value="2"/>
</dbReference>
<dbReference type="SMART" id="SM00382">
    <property type="entry name" value="AAA"/>
    <property type="match status" value="2"/>
</dbReference>
<feature type="domain" description="AAA+ ATPase" evidence="4">
    <location>
        <begin position="547"/>
        <end position="684"/>
    </location>
</feature>
<dbReference type="InterPro" id="IPR050168">
    <property type="entry name" value="AAA_ATPase_domain"/>
</dbReference>
<dbReference type="CDD" id="cd19511">
    <property type="entry name" value="RecA-like_CDC48_r2-like"/>
    <property type="match status" value="1"/>
</dbReference>
<dbReference type="InterPro" id="IPR009010">
    <property type="entry name" value="Asp_de-COase-like_dom_sf"/>
</dbReference>
<dbReference type="EMBL" id="JAZGQK010000009">
    <property type="protein sequence ID" value="MEE6259193.1"/>
    <property type="molecule type" value="Genomic_DNA"/>
</dbReference>
<feature type="domain" description="CDC48 N-terminal subdomain" evidence="5">
    <location>
        <begin position="7"/>
        <end position="91"/>
    </location>
</feature>
<evidence type="ECO:0000256" key="2">
    <source>
        <dbReference type="ARBA" id="ARBA00022840"/>
    </source>
</evidence>
<reference evidence="6 7" key="1">
    <citation type="submission" date="2024-01" db="EMBL/GenBank/DDBJ databases">
        <title>Genome insights into Plantactinospora sonchi sp. nov.</title>
        <authorList>
            <person name="Wang L."/>
        </authorList>
    </citation>
    <scope>NUCLEOTIDE SEQUENCE [LARGE SCALE GENOMIC DNA]</scope>
    <source>
        <strain evidence="6 7">NEAU-QY2</strain>
    </source>
</reference>
<name>A0ABU7RRR7_9ACTN</name>
<dbReference type="InterPro" id="IPR003338">
    <property type="entry name" value="CDC4_N-term_subdom"/>
</dbReference>
<evidence type="ECO:0000313" key="7">
    <source>
        <dbReference type="Proteomes" id="UP001332243"/>
    </source>
</evidence>
<comment type="caution">
    <text evidence="6">The sequence shown here is derived from an EMBL/GenBank/DDBJ whole genome shotgun (WGS) entry which is preliminary data.</text>
</comment>
<dbReference type="PANTHER" id="PTHR23077:SF171">
    <property type="entry name" value="NUCLEAR VALOSIN-CONTAINING PROTEIN-LIKE"/>
    <property type="match status" value="1"/>
</dbReference>
<protein>
    <submittedName>
        <fullName evidence="6">AAA family ATPase</fullName>
    </submittedName>
</protein>
<keyword evidence="2 3" id="KW-0067">ATP-binding</keyword>
<evidence type="ECO:0000259" key="5">
    <source>
        <dbReference type="SMART" id="SM01073"/>
    </source>
</evidence>
<dbReference type="SUPFAM" id="SSF52540">
    <property type="entry name" value="P-loop containing nucleoside triphosphate hydrolases"/>
    <property type="match status" value="2"/>
</dbReference>
<gene>
    <name evidence="6" type="ORF">V1633_11925</name>
</gene>
<dbReference type="InterPro" id="IPR041569">
    <property type="entry name" value="AAA_lid_3"/>
</dbReference>
<accession>A0ABU7RRR7</accession>
<evidence type="ECO:0000256" key="3">
    <source>
        <dbReference type="RuleBase" id="RU003651"/>
    </source>
</evidence>
<dbReference type="PROSITE" id="PS00674">
    <property type="entry name" value="AAA"/>
    <property type="match status" value="1"/>
</dbReference>
<dbReference type="SMART" id="SM01073">
    <property type="entry name" value="CDC48_N"/>
    <property type="match status" value="1"/>
</dbReference>
<dbReference type="Proteomes" id="UP001332243">
    <property type="component" value="Unassembled WGS sequence"/>
</dbReference>